<protein>
    <submittedName>
        <fullName evidence="2">Uncharacterized protein</fullName>
    </submittedName>
</protein>
<keyword evidence="3" id="KW-1185">Reference proteome</keyword>
<dbReference type="Proteomes" id="UP000237105">
    <property type="component" value="Unassembled WGS sequence"/>
</dbReference>
<evidence type="ECO:0000313" key="2">
    <source>
        <dbReference type="EMBL" id="PON39572.1"/>
    </source>
</evidence>
<organism evidence="2 3">
    <name type="scientific">Parasponia andersonii</name>
    <name type="common">Sponia andersonii</name>
    <dbReference type="NCBI Taxonomy" id="3476"/>
    <lineage>
        <taxon>Eukaryota</taxon>
        <taxon>Viridiplantae</taxon>
        <taxon>Streptophyta</taxon>
        <taxon>Embryophyta</taxon>
        <taxon>Tracheophyta</taxon>
        <taxon>Spermatophyta</taxon>
        <taxon>Magnoliopsida</taxon>
        <taxon>eudicotyledons</taxon>
        <taxon>Gunneridae</taxon>
        <taxon>Pentapetalae</taxon>
        <taxon>rosids</taxon>
        <taxon>fabids</taxon>
        <taxon>Rosales</taxon>
        <taxon>Cannabaceae</taxon>
        <taxon>Parasponia</taxon>
    </lineage>
</organism>
<dbReference type="AlphaFoldDB" id="A0A2P5ASQ3"/>
<feature type="non-terminal residue" evidence="2">
    <location>
        <position position="1"/>
    </location>
</feature>
<sequence length="50" mass="5296">FTEKATLMAKEAANDSTRSRPTGAKSEETIVMIVSSLSLTTTVATTFDGE</sequence>
<feature type="region of interest" description="Disordered" evidence="1">
    <location>
        <begin position="1"/>
        <end position="24"/>
    </location>
</feature>
<reference evidence="3" key="1">
    <citation type="submission" date="2016-06" db="EMBL/GenBank/DDBJ databases">
        <title>Parallel loss of symbiosis genes in relatives of nitrogen-fixing non-legume Parasponia.</title>
        <authorList>
            <person name="Van Velzen R."/>
            <person name="Holmer R."/>
            <person name="Bu F."/>
            <person name="Rutten L."/>
            <person name="Van Zeijl A."/>
            <person name="Liu W."/>
            <person name="Santuari L."/>
            <person name="Cao Q."/>
            <person name="Sharma T."/>
            <person name="Shen D."/>
            <person name="Roswanjaya Y."/>
            <person name="Wardhani T."/>
            <person name="Kalhor M.S."/>
            <person name="Jansen J."/>
            <person name="Van den Hoogen J."/>
            <person name="Gungor B."/>
            <person name="Hartog M."/>
            <person name="Hontelez J."/>
            <person name="Verver J."/>
            <person name="Yang W.-C."/>
            <person name="Schijlen E."/>
            <person name="Repin R."/>
            <person name="Schilthuizen M."/>
            <person name="Schranz E."/>
            <person name="Heidstra R."/>
            <person name="Miyata K."/>
            <person name="Fedorova E."/>
            <person name="Kohlen W."/>
            <person name="Bisseling T."/>
            <person name="Smit S."/>
            <person name="Geurts R."/>
        </authorList>
    </citation>
    <scope>NUCLEOTIDE SEQUENCE [LARGE SCALE GENOMIC DNA]</scope>
    <source>
        <strain evidence="3">cv. WU1-14</strain>
    </source>
</reference>
<gene>
    <name evidence="2" type="ORF">PanWU01x14_304070</name>
</gene>
<evidence type="ECO:0000256" key="1">
    <source>
        <dbReference type="SAM" id="MobiDB-lite"/>
    </source>
</evidence>
<dbReference type="EMBL" id="JXTB01000462">
    <property type="protein sequence ID" value="PON39572.1"/>
    <property type="molecule type" value="Genomic_DNA"/>
</dbReference>
<evidence type="ECO:0000313" key="3">
    <source>
        <dbReference type="Proteomes" id="UP000237105"/>
    </source>
</evidence>
<dbReference type="OrthoDB" id="10447093at2759"/>
<comment type="caution">
    <text evidence="2">The sequence shown here is derived from an EMBL/GenBank/DDBJ whole genome shotgun (WGS) entry which is preliminary data.</text>
</comment>
<proteinExistence type="predicted"/>
<name>A0A2P5ASQ3_PARAD</name>
<accession>A0A2P5ASQ3</accession>